<evidence type="ECO:0000259" key="4">
    <source>
        <dbReference type="Pfam" id="PF20620"/>
    </source>
</evidence>
<dbReference type="InterPro" id="IPR008928">
    <property type="entry name" value="6-hairpin_glycosidase_sf"/>
</dbReference>
<dbReference type="InterPro" id="IPR046544">
    <property type="entry name" value="GH146_SB_dom"/>
</dbReference>
<name>A0ABT2FLF9_9GAMM</name>
<dbReference type="InterPro" id="IPR049046">
    <property type="entry name" value="Beta-AFase-like_GH127_middle"/>
</dbReference>
<proteinExistence type="predicted"/>
<dbReference type="InterPro" id="IPR032275">
    <property type="entry name" value="DUF4986"/>
</dbReference>
<dbReference type="Proteomes" id="UP001201549">
    <property type="component" value="Unassembled WGS sequence"/>
</dbReference>
<dbReference type="PANTHER" id="PTHR31151">
    <property type="entry name" value="PROLINE-TRNA LIGASE (DUF1680)"/>
    <property type="match status" value="1"/>
</dbReference>
<dbReference type="Pfam" id="PF20736">
    <property type="entry name" value="Glyco_hydro127M"/>
    <property type="match status" value="1"/>
</dbReference>
<feature type="signal peptide" evidence="1">
    <location>
        <begin position="1"/>
        <end position="30"/>
    </location>
</feature>
<keyword evidence="6" id="KW-0378">Hydrolase</keyword>
<dbReference type="Pfam" id="PF16375">
    <property type="entry name" value="DUF4986"/>
    <property type="match status" value="1"/>
</dbReference>
<protein>
    <submittedName>
        <fullName evidence="6">Glycoside hydrolase family 127 protein</fullName>
    </submittedName>
</protein>
<dbReference type="RefSeq" id="WP_238896651.1">
    <property type="nucleotide sequence ID" value="NZ_JAKOGG010000007.1"/>
</dbReference>
<keyword evidence="1" id="KW-0732">Signal</keyword>
<evidence type="ECO:0000259" key="5">
    <source>
        <dbReference type="Pfam" id="PF20736"/>
    </source>
</evidence>
<keyword evidence="7" id="KW-1185">Reference proteome</keyword>
<evidence type="ECO:0000259" key="3">
    <source>
        <dbReference type="Pfam" id="PF16375"/>
    </source>
</evidence>
<dbReference type="InterPro" id="IPR012878">
    <property type="entry name" value="Beta-AFase-like_GH127_cat"/>
</dbReference>
<evidence type="ECO:0000313" key="6">
    <source>
        <dbReference type="EMBL" id="MCS4557174.1"/>
    </source>
</evidence>
<evidence type="ECO:0000313" key="7">
    <source>
        <dbReference type="Proteomes" id="UP001201549"/>
    </source>
</evidence>
<dbReference type="Pfam" id="PF07944">
    <property type="entry name" value="Beta-AFase-like_GH127_cat"/>
    <property type="match status" value="1"/>
</dbReference>
<dbReference type="PANTHER" id="PTHR31151:SF0">
    <property type="entry name" value="PROLINE-TRNA LIGASE (DUF1680)"/>
    <property type="match status" value="1"/>
</dbReference>
<dbReference type="GO" id="GO:0016787">
    <property type="term" value="F:hydrolase activity"/>
    <property type="evidence" value="ECO:0007669"/>
    <property type="project" value="UniProtKB-KW"/>
</dbReference>
<feature type="domain" description="DUF4986" evidence="3">
    <location>
        <begin position="563"/>
        <end position="639"/>
    </location>
</feature>
<gene>
    <name evidence="6" type="ORF">L9G74_12040</name>
</gene>
<evidence type="ECO:0000259" key="2">
    <source>
        <dbReference type="Pfam" id="PF07944"/>
    </source>
</evidence>
<sequence>MNRPQAARIGRLVSPLALAVALATSANVQAMDLFSLEQVRLTSGSPFSHAQQTNIRYIEQLQPDKLLSPFLREAGLPVKAESYGNWENTGLDGHIGGHYLSALSLAYEATGDAEMKRRLDYMINELRRAQLKNGNGYVGGIPGGMQMWADIKAGKIKADLFSLNDHWVPWYNIHKTFAGIRDAYQLGHNELAKVMLVDLGKWAKDLVAHLSDEQIQTMLISEHGGMNEVFADMYQITGDKDYLKLAEQFSQKIILDPLLKHEDKLNGLHANTQIPKVIGYLRVSEEEHKQDWHDAAEFFWETVTKHRSVSIGGNSVREHFHDSKDFSSMMEDVEGPETCNTYNMLKLSKMLYQESGDSRYLDFYERATFNHILSSQNPDNGGLVYFTAMRPGHYRMYSNVDKSMWCCVGSGIENHSKYGEMIYAHEDNELLINMFIGSTLDWAEQGLSVTQSTHFPDQNAMTLTIDKASGKGKQAISIRVPAWMNGVAPQLLLNSKVVKAEQRRAGYLTLERSWQAGDKLEFSFGVQPTLEQLPDGSNYYSVLYGPVVLASKVEPFANEKLDFIANDSRMGHIAAGPTCPPDALPIMVGEPQSFLKGLKRLPGEHLAFEAEQGVREKDQPKKIDLVPFFRIHESRYEVYLPQMSVAEYPQFMAEARAKEAAAEQLAQQTLDKINPGEQQPEAEHNFAGEGSRAGVNKGVHWRDSSDWFAYDLADKQGEAKTLRITYFGGDVHRTFDILLNDQLLQTVEMKEGHGDSMYEVDYAIPASMVSKQGYRLKFVAKPGSIAGGIYGIRLLKSTAK</sequence>
<feature type="domain" description="Non-reducing end beta-L-arabinofuranosidase-like GH127 middle" evidence="5">
    <location>
        <begin position="430"/>
        <end position="524"/>
    </location>
</feature>
<feature type="domain" description="Glycoside hydrolase GH146 substrate-binding" evidence="4">
    <location>
        <begin position="664"/>
        <end position="795"/>
    </location>
</feature>
<evidence type="ECO:0000256" key="1">
    <source>
        <dbReference type="SAM" id="SignalP"/>
    </source>
</evidence>
<accession>A0ABT2FLF9</accession>
<dbReference type="Pfam" id="PF20620">
    <property type="entry name" value="DUF6805"/>
    <property type="match status" value="1"/>
</dbReference>
<comment type="caution">
    <text evidence="6">The sequence shown here is derived from an EMBL/GenBank/DDBJ whole genome shotgun (WGS) entry which is preliminary data.</text>
</comment>
<reference evidence="7" key="1">
    <citation type="submission" date="2023-07" db="EMBL/GenBank/DDBJ databases">
        <title>Shewanella mangrovi sp. nov., an acetaldehyde- degrading bacterium isolated from mangrove sediment.</title>
        <authorList>
            <person name="Liu Y."/>
        </authorList>
    </citation>
    <scope>NUCLEOTIDE SEQUENCE [LARGE SCALE GENOMIC DNA]</scope>
    <source>
        <strain evidence="7">C32</strain>
    </source>
</reference>
<feature type="domain" description="Non-reducing end beta-L-arabinofuranosidase-like GH127 catalytic" evidence="2">
    <location>
        <begin position="38"/>
        <end position="420"/>
    </location>
</feature>
<dbReference type="EMBL" id="JAKOGG010000007">
    <property type="protein sequence ID" value="MCS4557174.1"/>
    <property type="molecule type" value="Genomic_DNA"/>
</dbReference>
<organism evidence="6 7">
    <name type="scientific">Shewanella electrica</name>
    <dbReference type="NCBI Taxonomy" id="515560"/>
    <lineage>
        <taxon>Bacteria</taxon>
        <taxon>Pseudomonadati</taxon>
        <taxon>Pseudomonadota</taxon>
        <taxon>Gammaproteobacteria</taxon>
        <taxon>Alteromonadales</taxon>
        <taxon>Shewanellaceae</taxon>
        <taxon>Shewanella</taxon>
    </lineage>
</organism>
<dbReference type="SUPFAM" id="SSF48208">
    <property type="entry name" value="Six-hairpin glycosidases"/>
    <property type="match status" value="1"/>
</dbReference>
<feature type="chain" id="PRO_5046900674" evidence="1">
    <location>
        <begin position="31"/>
        <end position="800"/>
    </location>
</feature>